<organism evidence="1 2">
    <name type="scientific">Abyssobacteria bacterium (strain SURF_5)</name>
    <dbReference type="NCBI Taxonomy" id="2093360"/>
    <lineage>
        <taxon>Bacteria</taxon>
        <taxon>Pseudomonadati</taxon>
        <taxon>Candidatus Hydrogenedentota</taxon>
        <taxon>Candidatus Abyssobacteria</taxon>
    </lineage>
</organism>
<evidence type="ECO:0000313" key="1">
    <source>
        <dbReference type="EMBL" id="RJP22888.1"/>
    </source>
</evidence>
<comment type="caution">
    <text evidence="1">The sequence shown here is derived from an EMBL/GenBank/DDBJ whole genome shotgun (WGS) entry which is preliminary data.</text>
</comment>
<dbReference type="EMBL" id="QZKU01000053">
    <property type="protein sequence ID" value="RJP22888.1"/>
    <property type="molecule type" value="Genomic_DNA"/>
</dbReference>
<name>A0A3A4NQP1_ABYX5</name>
<accession>A0A3A4NQP1</accession>
<dbReference type="Pfam" id="PF19620">
    <property type="entry name" value="DUF6125"/>
    <property type="match status" value="1"/>
</dbReference>
<proteinExistence type="predicted"/>
<dbReference type="Proteomes" id="UP000265882">
    <property type="component" value="Unassembled WGS sequence"/>
</dbReference>
<evidence type="ECO:0000313" key="2">
    <source>
        <dbReference type="Proteomes" id="UP000265882"/>
    </source>
</evidence>
<sequence length="169" mass="19258">MKTLDRKELKELLVKCWMTNDGLWFYHSVQEVGIEKTSRINQAAARAIGAIEAKRIARALGVQRIDTFGDLRELMQSGFDVIRGDFMGFSYDWSKENRLHVKTNRCFAYEGIKKIGEDAIGGYDCGIFARVSGWFDGLGIRYEVDPPLKGCMLHREGSCHRDFTFSFSA</sequence>
<gene>
    <name evidence="1" type="ORF">C4520_07640</name>
</gene>
<evidence type="ECO:0008006" key="3">
    <source>
        <dbReference type="Google" id="ProtNLM"/>
    </source>
</evidence>
<reference evidence="1 2" key="1">
    <citation type="journal article" date="2017" name="ISME J.">
        <title>Energy and carbon metabolisms in a deep terrestrial subsurface fluid microbial community.</title>
        <authorList>
            <person name="Momper L."/>
            <person name="Jungbluth S.P."/>
            <person name="Lee M.D."/>
            <person name="Amend J.P."/>
        </authorList>
    </citation>
    <scope>NUCLEOTIDE SEQUENCE [LARGE SCALE GENOMIC DNA]</scope>
    <source>
        <strain evidence="1">SURF_5</strain>
    </source>
</reference>
<protein>
    <recommendedName>
        <fullName evidence="3">L-2-amino-thiazoline-4-carboxylic acid hydrolase</fullName>
    </recommendedName>
</protein>
<dbReference type="AlphaFoldDB" id="A0A3A4NQP1"/>